<dbReference type="SUPFAM" id="SSF81383">
    <property type="entry name" value="F-box domain"/>
    <property type="match status" value="1"/>
</dbReference>
<accession>B8BM77</accession>
<dbReference type="InterPro" id="IPR036047">
    <property type="entry name" value="F-box-like_dom_sf"/>
</dbReference>
<dbReference type="Gene3D" id="1.20.1280.50">
    <property type="match status" value="1"/>
</dbReference>
<dbReference type="PANTHER" id="PTHR34709">
    <property type="entry name" value="OS10G0396666 PROTEIN"/>
    <property type="match status" value="1"/>
</dbReference>
<dbReference type="Proteomes" id="UP000007015">
    <property type="component" value="Chromosome 12"/>
</dbReference>
<proteinExistence type="predicted"/>
<dbReference type="EMBL" id="CM000137">
    <property type="protein sequence ID" value="EEC69397.1"/>
    <property type="molecule type" value="Genomic_DNA"/>
</dbReference>
<dbReference type="AlphaFoldDB" id="B8BM77"/>
<evidence type="ECO:0008006" key="3">
    <source>
        <dbReference type="Google" id="ProtNLM"/>
    </source>
</evidence>
<dbReference type="Gramene" id="BGIOSGA037491-TA">
    <property type="protein sequence ID" value="BGIOSGA037491-PA"/>
    <property type="gene ID" value="BGIOSGA037491"/>
</dbReference>
<dbReference type="InterPro" id="IPR055312">
    <property type="entry name" value="FBL15-like"/>
</dbReference>
<reference evidence="1 2" key="1">
    <citation type="journal article" date="2005" name="PLoS Biol.">
        <title>The genomes of Oryza sativa: a history of duplications.</title>
        <authorList>
            <person name="Yu J."/>
            <person name="Wang J."/>
            <person name="Lin W."/>
            <person name="Li S."/>
            <person name="Li H."/>
            <person name="Zhou J."/>
            <person name="Ni P."/>
            <person name="Dong W."/>
            <person name="Hu S."/>
            <person name="Zeng C."/>
            <person name="Zhang J."/>
            <person name="Zhang Y."/>
            <person name="Li R."/>
            <person name="Xu Z."/>
            <person name="Li S."/>
            <person name="Li X."/>
            <person name="Zheng H."/>
            <person name="Cong L."/>
            <person name="Lin L."/>
            <person name="Yin J."/>
            <person name="Geng J."/>
            <person name="Li G."/>
            <person name="Shi J."/>
            <person name="Liu J."/>
            <person name="Lv H."/>
            <person name="Li J."/>
            <person name="Wang J."/>
            <person name="Deng Y."/>
            <person name="Ran L."/>
            <person name="Shi X."/>
            <person name="Wang X."/>
            <person name="Wu Q."/>
            <person name="Li C."/>
            <person name="Ren X."/>
            <person name="Wang J."/>
            <person name="Wang X."/>
            <person name="Li D."/>
            <person name="Liu D."/>
            <person name="Zhang X."/>
            <person name="Ji Z."/>
            <person name="Zhao W."/>
            <person name="Sun Y."/>
            <person name="Zhang Z."/>
            <person name="Bao J."/>
            <person name="Han Y."/>
            <person name="Dong L."/>
            <person name="Ji J."/>
            <person name="Chen P."/>
            <person name="Wu S."/>
            <person name="Liu J."/>
            <person name="Xiao Y."/>
            <person name="Bu D."/>
            <person name="Tan J."/>
            <person name="Yang L."/>
            <person name="Ye C."/>
            <person name="Zhang J."/>
            <person name="Xu J."/>
            <person name="Zhou Y."/>
            <person name="Yu Y."/>
            <person name="Zhang B."/>
            <person name="Zhuang S."/>
            <person name="Wei H."/>
            <person name="Liu B."/>
            <person name="Lei M."/>
            <person name="Yu H."/>
            <person name="Li Y."/>
            <person name="Xu H."/>
            <person name="Wei S."/>
            <person name="He X."/>
            <person name="Fang L."/>
            <person name="Zhang Z."/>
            <person name="Zhang Y."/>
            <person name="Huang X."/>
            <person name="Su Z."/>
            <person name="Tong W."/>
            <person name="Li J."/>
            <person name="Tong Z."/>
            <person name="Li S."/>
            <person name="Ye J."/>
            <person name="Wang L."/>
            <person name="Fang L."/>
            <person name="Lei T."/>
            <person name="Chen C."/>
            <person name="Chen H."/>
            <person name="Xu Z."/>
            <person name="Li H."/>
            <person name="Huang H."/>
            <person name="Zhang F."/>
            <person name="Xu H."/>
            <person name="Li N."/>
            <person name="Zhao C."/>
            <person name="Li S."/>
            <person name="Dong L."/>
            <person name="Huang Y."/>
            <person name="Li L."/>
            <person name="Xi Y."/>
            <person name="Qi Q."/>
            <person name="Li W."/>
            <person name="Zhang B."/>
            <person name="Hu W."/>
            <person name="Zhang Y."/>
            <person name="Tian X."/>
            <person name="Jiao Y."/>
            <person name="Liang X."/>
            <person name="Jin J."/>
            <person name="Gao L."/>
            <person name="Zheng W."/>
            <person name="Hao B."/>
            <person name="Liu S."/>
            <person name="Wang W."/>
            <person name="Yuan L."/>
            <person name="Cao M."/>
            <person name="McDermott J."/>
            <person name="Samudrala R."/>
            <person name="Wang J."/>
            <person name="Wong G.K."/>
            <person name="Yang H."/>
        </authorList>
    </citation>
    <scope>NUCLEOTIDE SEQUENCE [LARGE SCALE GENOMIC DNA]</scope>
    <source>
        <strain evidence="2">cv. 93-11</strain>
    </source>
</reference>
<dbReference type="PANTHER" id="PTHR34709:SF43">
    <property type="entry name" value="OS12G0527100 PROTEIN"/>
    <property type="match status" value="1"/>
</dbReference>
<dbReference type="HOGENOM" id="CLU_1362367_0_0_1"/>
<protein>
    <recommendedName>
        <fullName evidence="3">F-box domain-containing protein</fullName>
    </recommendedName>
</protein>
<dbReference type="STRING" id="39946.B8BM77"/>
<dbReference type="OMA" id="HRHEANI"/>
<evidence type="ECO:0000313" key="2">
    <source>
        <dbReference type="Proteomes" id="UP000007015"/>
    </source>
</evidence>
<name>B8BM77_ORYSI</name>
<evidence type="ECO:0000313" key="1">
    <source>
        <dbReference type="EMBL" id="EEC69397.1"/>
    </source>
</evidence>
<gene>
    <name evidence="1" type="ORF">OsI_38548</name>
</gene>
<keyword evidence="2" id="KW-1185">Reference proteome</keyword>
<organism evidence="1 2">
    <name type="scientific">Oryza sativa subsp. indica</name>
    <name type="common">Rice</name>
    <dbReference type="NCBI Taxonomy" id="39946"/>
    <lineage>
        <taxon>Eukaryota</taxon>
        <taxon>Viridiplantae</taxon>
        <taxon>Streptophyta</taxon>
        <taxon>Embryophyta</taxon>
        <taxon>Tracheophyta</taxon>
        <taxon>Spermatophyta</taxon>
        <taxon>Magnoliopsida</taxon>
        <taxon>Liliopsida</taxon>
        <taxon>Poales</taxon>
        <taxon>Poaceae</taxon>
        <taxon>BOP clade</taxon>
        <taxon>Oryzoideae</taxon>
        <taxon>Oryzeae</taxon>
        <taxon>Oryzinae</taxon>
        <taxon>Oryza</taxon>
        <taxon>Oryza sativa</taxon>
    </lineage>
</organism>
<sequence>MDSDVTTHDAADGADMISELNDDVLLHILGFLPSARDVARATMPSKRWRRLWALAPALRFAVGPGSFADEHGEVDREKFAVSRHDAARRLIAAVDATLLARRAAAGEGSDVDVMEIALVYSSEDKDKYYVCWYGMEWRYYRHDHRHEANITLSRVDSWLRFAERHVKGRFTLELPLVAPVAAAVAAAEARRRRGWKPTLPRSRTKGR</sequence>